<dbReference type="RefSeq" id="WP_132794203.1">
    <property type="nucleotide sequence ID" value="NZ_SLXM01000003.1"/>
</dbReference>
<organism evidence="2 3">
    <name type="scientific">Tenacibaculum skagerrakense</name>
    <dbReference type="NCBI Taxonomy" id="186571"/>
    <lineage>
        <taxon>Bacteria</taxon>
        <taxon>Pseudomonadati</taxon>
        <taxon>Bacteroidota</taxon>
        <taxon>Flavobacteriia</taxon>
        <taxon>Flavobacteriales</taxon>
        <taxon>Flavobacteriaceae</taxon>
        <taxon>Tenacibaculum</taxon>
    </lineage>
</organism>
<dbReference type="EMBL" id="SLXM01000003">
    <property type="protein sequence ID" value="TCP25815.1"/>
    <property type="molecule type" value="Genomic_DNA"/>
</dbReference>
<accession>A0A4R2NWL5</accession>
<evidence type="ECO:0000313" key="3">
    <source>
        <dbReference type="Proteomes" id="UP000294564"/>
    </source>
</evidence>
<gene>
    <name evidence="2" type="ORF">EV195_103177</name>
</gene>
<proteinExistence type="predicted"/>
<feature type="signal peptide" evidence="1">
    <location>
        <begin position="1"/>
        <end position="19"/>
    </location>
</feature>
<dbReference type="Proteomes" id="UP000294564">
    <property type="component" value="Unassembled WGS sequence"/>
</dbReference>
<dbReference type="SUPFAM" id="SSF56925">
    <property type="entry name" value="OMPA-like"/>
    <property type="match status" value="1"/>
</dbReference>
<keyword evidence="3" id="KW-1185">Reference proteome</keyword>
<dbReference type="Gene3D" id="2.40.160.20">
    <property type="match status" value="1"/>
</dbReference>
<feature type="chain" id="PRO_5020370317" evidence="1">
    <location>
        <begin position="20"/>
        <end position="291"/>
    </location>
</feature>
<dbReference type="OrthoDB" id="1198954at2"/>
<sequence length="291" mass="31188">MKKTFLAVITLFASITLQAQFYVSATGGYAVGVNEKVLGSEASINGISELEGSYGEGLHTQIRGGYFFNKKIGVEVGLGYVYGFDQDIAKTSGIPTLPESHVIGRGRAYGASLVGIYNFTDNIYVRAGLLTKIGGKTEAVGTVNTTLPLYNLSGNVIAAPASTSIDFTTNFRGELPIGFVGAIGYKFPITENITLFTEVEYMNIDVTRETSDLGNFSAVRADGRVVTRDELANTIIVLTSPASALPETTKSSLTSLSYLIRDEFTWGTEGTVKPDAPYSSFGINIGFMYSF</sequence>
<evidence type="ECO:0000256" key="1">
    <source>
        <dbReference type="SAM" id="SignalP"/>
    </source>
</evidence>
<reference evidence="2 3" key="1">
    <citation type="submission" date="2019-03" db="EMBL/GenBank/DDBJ databases">
        <title>Genomic Encyclopedia of Type Strains, Phase IV (KMG-IV): sequencing the most valuable type-strain genomes for metagenomic binning, comparative biology and taxonomic classification.</title>
        <authorList>
            <person name="Goeker M."/>
        </authorList>
    </citation>
    <scope>NUCLEOTIDE SEQUENCE [LARGE SCALE GENOMIC DNA]</scope>
    <source>
        <strain evidence="2 3">DSM 14836</strain>
    </source>
</reference>
<dbReference type="InterPro" id="IPR011250">
    <property type="entry name" value="OMP/PagP_B-barrel"/>
</dbReference>
<keyword evidence="1" id="KW-0732">Signal</keyword>
<evidence type="ECO:0000313" key="2">
    <source>
        <dbReference type="EMBL" id="TCP25815.1"/>
    </source>
</evidence>
<dbReference type="AlphaFoldDB" id="A0A4R2NWL5"/>
<comment type="caution">
    <text evidence="2">The sequence shown here is derived from an EMBL/GenBank/DDBJ whole genome shotgun (WGS) entry which is preliminary data.</text>
</comment>
<protein>
    <submittedName>
        <fullName evidence="2">Outer membrane protein with beta-barrel domain</fullName>
    </submittedName>
</protein>
<name>A0A4R2NWL5_9FLAO</name>